<accession>A0A9W4SG89</accession>
<gene>
    <name evidence="1" type="ORF">FWILDA_LOCUS3056</name>
</gene>
<evidence type="ECO:0000313" key="2">
    <source>
        <dbReference type="Proteomes" id="UP001153678"/>
    </source>
</evidence>
<dbReference type="Proteomes" id="UP001153678">
    <property type="component" value="Unassembled WGS sequence"/>
</dbReference>
<reference evidence="1" key="1">
    <citation type="submission" date="2022-08" db="EMBL/GenBank/DDBJ databases">
        <authorList>
            <person name="Kallberg Y."/>
            <person name="Tangrot J."/>
            <person name="Rosling A."/>
        </authorList>
    </citation>
    <scope>NUCLEOTIDE SEQUENCE</scope>
    <source>
        <strain evidence="1">Wild A</strain>
    </source>
</reference>
<dbReference type="EMBL" id="CAMKVN010000389">
    <property type="protein sequence ID" value="CAI2167405.1"/>
    <property type="molecule type" value="Genomic_DNA"/>
</dbReference>
<name>A0A9W4SG89_9GLOM</name>
<proteinExistence type="predicted"/>
<evidence type="ECO:0000313" key="1">
    <source>
        <dbReference type="EMBL" id="CAI2167405.1"/>
    </source>
</evidence>
<comment type="caution">
    <text evidence="1">The sequence shown here is derived from an EMBL/GenBank/DDBJ whole genome shotgun (WGS) entry which is preliminary data.</text>
</comment>
<dbReference type="AlphaFoldDB" id="A0A9W4SG89"/>
<organism evidence="1 2">
    <name type="scientific">Funneliformis geosporum</name>
    <dbReference type="NCBI Taxonomy" id="1117311"/>
    <lineage>
        <taxon>Eukaryota</taxon>
        <taxon>Fungi</taxon>
        <taxon>Fungi incertae sedis</taxon>
        <taxon>Mucoromycota</taxon>
        <taxon>Glomeromycotina</taxon>
        <taxon>Glomeromycetes</taxon>
        <taxon>Glomerales</taxon>
        <taxon>Glomeraceae</taxon>
        <taxon>Funneliformis</taxon>
    </lineage>
</organism>
<keyword evidence="2" id="KW-1185">Reference proteome</keyword>
<protein>
    <submittedName>
        <fullName evidence="1">3555_t:CDS:1</fullName>
    </submittedName>
</protein>
<sequence>MGDKSISGDADSWTKKDFMKLENRLKDFLPYVILFQIPGDKLYEFVWLFKKILPKKLKAQLTQFHVMLNTELPPLGISYNLLLRLPKHQIDSLYVTSKHAGNVWINKGENGLKNRDKVVFQLLLGGSRDGMDIKTFHDICDNKVAIVFNDEDVNEDCSDSVLSISTTVVVLNNTTKRRFYLLIVVVPYHEYEVFQVINSREEHYVEENEKELSNGLFSASVKNIAAADTFNESDDSKINIGEDTKSFKVKIIV</sequence>